<evidence type="ECO:0000313" key="3">
    <source>
        <dbReference type="EMBL" id="MRD49396.1"/>
    </source>
</evidence>
<feature type="chain" id="PRO_5033034305" evidence="1">
    <location>
        <begin position="30"/>
        <end position="527"/>
    </location>
</feature>
<evidence type="ECO:0000313" key="4">
    <source>
        <dbReference type="Proteomes" id="UP000487350"/>
    </source>
</evidence>
<dbReference type="PANTHER" id="PTHR32234:SF0">
    <property type="entry name" value="THIOL:DISULFIDE INTERCHANGE PROTEIN DSBD"/>
    <property type="match status" value="1"/>
</dbReference>
<dbReference type="PANTHER" id="PTHR32234">
    <property type="entry name" value="THIOL:DISULFIDE INTERCHANGE PROTEIN DSBD"/>
    <property type="match status" value="1"/>
</dbReference>
<keyword evidence="1" id="KW-0732">Signal</keyword>
<evidence type="ECO:0000256" key="1">
    <source>
        <dbReference type="SAM" id="SignalP"/>
    </source>
</evidence>
<keyword evidence="4" id="KW-1185">Reference proteome</keyword>
<name>A0A844BCV4_9BURK</name>
<dbReference type="OrthoDB" id="5733562at2"/>
<dbReference type="GO" id="GO:0015035">
    <property type="term" value="F:protein-disulfide reductase activity"/>
    <property type="evidence" value="ECO:0007669"/>
    <property type="project" value="TreeGrafter"/>
</dbReference>
<dbReference type="GO" id="GO:0045454">
    <property type="term" value="P:cell redox homeostasis"/>
    <property type="evidence" value="ECO:0007669"/>
    <property type="project" value="TreeGrafter"/>
</dbReference>
<dbReference type="AlphaFoldDB" id="A0A844BCV4"/>
<dbReference type="Pfam" id="PF13098">
    <property type="entry name" value="Thioredoxin_2"/>
    <property type="match status" value="1"/>
</dbReference>
<dbReference type="EMBL" id="WJBU01000024">
    <property type="protein sequence ID" value="MRD49396.1"/>
    <property type="molecule type" value="Genomic_DNA"/>
</dbReference>
<proteinExistence type="predicted"/>
<evidence type="ECO:0000259" key="2">
    <source>
        <dbReference type="PROSITE" id="PS51352"/>
    </source>
</evidence>
<dbReference type="Proteomes" id="UP000487350">
    <property type="component" value="Unassembled WGS sequence"/>
</dbReference>
<dbReference type="PROSITE" id="PS51352">
    <property type="entry name" value="THIOREDOXIN_2"/>
    <property type="match status" value="1"/>
</dbReference>
<feature type="domain" description="Thioredoxin" evidence="2">
    <location>
        <begin position="22"/>
        <end position="154"/>
    </location>
</feature>
<dbReference type="InterPro" id="IPR036249">
    <property type="entry name" value="Thioredoxin-like_sf"/>
</dbReference>
<protein>
    <submittedName>
        <fullName evidence="3">Thioredoxin fold domain-containing protein</fullName>
    </submittedName>
</protein>
<dbReference type="SUPFAM" id="SSF52833">
    <property type="entry name" value="Thioredoxin-like"/>
    <property type="match status" value="1"/>
</dbReference>
<dbReference type="InterPro" id="IPR013766">
    <property type="entry name" value="Thioredoxin_domain"/>
</dbReference>
<reference evidence="3 4" key="1">
    <citation type="submission" date="2019-11" db="EMBL/GenBank/DDBJ databases">
        <title>Caenimonas koreensis gen. nov., sp. nov., isolated from activated sludge.</title>
        <authorList>
            <person name="Seung H.R."/>
        </authorList>
    </citation>
    <scope>NUCLEOTIDE SEQUENCE [LARGE SCALE GENOMIC DNA]</scope>
    <source>
        <strain evidence="3 4">EMB320</strain>
    </source>
</reference>
<feature type="signal peptide" evidence="1">
    <location>
        <begin position="1"/>
        <end position="29"/>
    </location>
</feature>
<comment type="caution">
    <text evidence="3">The sequence shown here is derived from an EMBL/GenBank/DDBJ whole genome shotgun (WGS) entry which is preliminary data.</text>
</comment>
<organism evidence="3 4">
    <name type="scientific">Caenimonas koreensis DSM 17982</name>
    <dbReference type="NCBI Taxonomy" id="1121255"/>
    <lineage>
        <taxon>Bacteria</taxon>
        <taxon>Pseudomonadati</taxon>
        <taxon>Pseudomonadota</taxon>
        <taxon>Betaproteobacteria</taxon>
        <taxon>Burkholderiales</taxon>
        <taxon>Comamonadaceae</taxon>
        <taxon>Caenimonas</taxon>
    </lineage>
</organism>
<sequence>MRTGFRRTTGVYLLALGAFVYLSSGVALASAPTRAVGGVAWQMAASDNEVDRAFALAKQSGKPVFLYWGAVWCPPCNQVKATLFSRPDFVERSRAFIAVYVDGDRPGAQKVASRFKVQGYPTMIVFRADGTEITRLPGEVDPQRYLLTLTAGLDAQEPVRELARRAVLKQALTAEQWQLLAYYSWDTDEQQLFSDAELPQRLAELAAAAPADRPHERDRLALKALAASARVLSANRDGTASDSNYRLVSRILSDPVAVREQFDILIGNAESIIRYLAPAGEARRALATKWESALVQLLSGPPLSRSDHLDLLDSRVGIWKLIEGNGVLSAERRKQVLMDTSKIVAATADRYERQAVIPSAAHLLASSGLYMESDKLLQSELPRAVAPYYHLLMLASNAKKRGEPERALSLYEQAWKKSEGPATRIQWGTGYTIQVIELAPGDTARVETAASAVISQLEPRSETFFERNERSLKKMAKSLIAWQGADPTRTRVVAKVKLQLAKICKRLPSADRGRGNCEVVFQEQATS</sequence>
<accession>A0A844BCV4</accession>
<dbReference type="Gene3D" id="3.40.30.10">
    <property type="entry name" value="Glutaredoxin"/>
    <property type="match status" value="1"/>
</dbReference>
<dbReference type="InterPro" id="IPR012336">
    <property type="entry name" value="Thioredoxin-like_fold"/>
</dbReference>
<gene>
    <name evidence="3" type="ORF">GHT07_19135</name>
</gene>